<dbReference type="RefSeq" id="WP_014829090.1">
    <property type="nucleotide sequence ID" value="NC_018068.1"/>
</dbReference>
<dbReference type="STRING" id="646529.Desaci_4247"/>
<dbReference type="PANTHER" id="PTHR37478">
    <property type="match status" value="1"/>
</dbReference>
<dbReference type="Pfam" id="PF02001">
    <property type="entry name" value="DUF134"/>
    <property type="match status" value="1"/>
</dbReference>
<dbReference type="GO" id="GO:0003677">
    <property type="term" value="F:DNA binding"/>
    <property type="evidence" value="ECO:0007669"/>
    <property type="project" value="UniProtKB-KW"/>
</dbReference>
<evidence type="ECO:0000256" key="1">
    <source>
        <dbReference type="ARBA" id="ARBA00009350"/>
    </source>
</evidence>
<gene>
    <name evidence="3" type="ordered locus">Desaci_4247</name>
</gene>
<accession>I4DBD0</accession>
<proteinExistence type="inferred from homology"/>
<dbReference type="Proteomes" id="UP000002892">
    <property type="component" value="Chromosome"/>
</dbReference>
<reference evidence="3 4" key="1">
    <citation type="journal article" date="2012" name="J. Bacteriol.">
        <title>Complete genome sequences of Desulfosporosinus orientis DSM765T, Desulfosporosinus youngiae DSM17734T, Desulfosporosinus meridiei DSM13257T, and Desulfosporosinus acidiphilus DSM22704T.</title>
        <authorList>
            <person name="Pester M."/>
            <person name="Brambilla E."/>
            <person name="Alazard D."/>
            <person name="Rattei T."/>
            <person name="Weinmaier T."/>
            <person name="Han J."/>
            <person name="Lucas S."/>
            <person name="Lapidus A."/>
            <person name="Cheng J.F."/>
            <person name="Goodwin L."/>
            <person name="Pitluck S."/>
            <person name="Peters L."/>
            <person name="Ovchinnikova G."/>
            <person name="Teshima H."/>
            <person name="Detter J.C."/>
            <person name="Han C.S."/>
            <person name="Tapia R."/>
            <person name="Land M.L."/>
            <person name="Hauser L."/>
            <person name="Kyrpides N.C."/>
            <person name="Ivanova N.N."/>
            <person name="Pagani I."/>
            <person name="Huntmann M."/>
            <person name="Wei C.L."/>
            <person name="Davenport K.W."/>
            <person name="Daligault H."/>
            <person name="Chain P.S."/>
            <person name="Chen A."/>
            <person name="Mavromatis K."/>
            <person name="Markowitz V."/>
            <person name="Szeto E."/>
            <person name="Mikhailova N."/>
            <person name="Pati A."/>
            <person name="Wagner M."/>
            <person name="Woyke T."/>
            <person name="Ollivier B."/>
            <person name="Klenk H.P."/>
            <person name="Spring S."/>
            <person name="Loy A."/>
        </authorList>
    </citation>
    <scope>NUCLEOTIDE SEQUENCE [LARGE SCALE GENOMIC DNA]</scope>
    <source>
        <strain evidence="4">DSM 22704 / JCM 16185 / SJ4</strain>
    </source>
</reference>
<keyword evidence="3" id="KW-0238">DNA-binding</keyword>
<dbReference type="AlphaFoldDB" id="I4DBD0"/>
<dbReference type="InterPro" id="IPR002852">
    <property type="entry name" value="UPF0251"/>
</dbReference>
<dbReference type="InterPro" id="IPR013324">
    <property type="entry name" value="RNA_pol_sigma_r3/r4-like"/>
</dbReference>
<evidence type="ECO:0000256" key="2">
    <source>
        <dbReference type="HAMAP-Rule" id="MF_00674"/>
    </source>
</evidence>
<protein>
    <recommendedName>
        <fullName evidence="2">UPF0251 protein Desaci_4247</fullName>
    </recommendedName>
</protein>
<organism evidence="3 4">
    <name type="scientific">Desulfosporosinus acidiphilus (strain DSM 22704 / JCM 16185 / SJ4)</name>
    <dbReference type="NCBI Taxonomy" id="646529"/>
    <lineage>
        <taxon>Bacteria</taxon>
        <taxon>Bacillati</taxon>
        <taxon>Bacillota</taxon>
        <taxon>Clostridia</taxon>
        <taxon>Eubacteriales</taxon>
        <taxon>Desulfitobacteriaceae</taxon>
        <taxon>Desulfosporosinus</taxon>
    </lineage>
</organism>
<dbReference type="EMBL" id="CP003639">
    <property type="protein sequence ID" value="AFM43104.1"/>
    <property type="molecule type" value="Genomic_DNA"/>
</dbReference>
<keyword evidence="4" id="KW-1185">Reference proteome</keyword>
<dbReference type="PANTHER" id="PTHR37478:SF2">
    <property type="entry name" value="UPF0251 PROTEIN TK0562"/>
    <property type="match status" value="1"/>
</dbReference>
<comment type="similarity">
    <text evidence="1 2">Belongs to the UPF0251 family.</text>
</comment>
<sequence length="147" mass="16862">MPRPVKWRRVEYIPENKMFAPCSKGKCPCLDGVQEVQLKIEELEAMRLKDMEELSQEECAVRMQISRQTFQNIIDEARKKVVRALLENKAITIGGGHYTKNVCYLKCSACGTEMMATYEERGLVCQHCGSDRVECNKKQCCQTSCEK</sequence>
<dbReference type="eggNOG" id="COG1342">
    <property type="taxonomic scope" value="Bacteria"/>
</dbReference>
<dbReference type="Gene3D" id="1.10.10.10">
    <property type="entry name" value="Winged helix-like DNA-binding domain superfamily/Winged helix DNA-binding domain"/>
    <property type="match status" value="1"/>
</dbReference>
<dbReference type="InterPro" id="IPR036388">
    <property type="entry name" value="WH-like_DNA-bd_sf"/>
</dbReference>
<dbReference type="KEGG" id="dai:Desaci_4247"/>
<evidence type="ECO:0000313" key="4">
    <source>
        <dbReference type="Proteomes" id="UP000002892"/>
    </source>
</evidence>
<dbReference type="HAMAP" id="MF_00674">
    <property type="entry name" value="UPF0251"/>
    <property type="match status" value="1"/>
</dbReference>
<name>I4DBD0_DESAJ</name>
<dbReference type="OrthoDB" id="280278at2"/>
<evidence type="ECO:0000313" key="3">
    <source>
        <dbReference type="EMBL" id="AFM43104.1"/>
    </source>
</evidence>
<dbReference type="HOGENOM" id="CLU_094511_0_1_9"/>
<dbReference type="SUPFAM" id="SSF88659">
    <property type="entry name" value="Sigma3 and sigma4 domains of RNA polymerase sigma factors"/>
    <property type="match status" value="1"/>
</dbReference>